<feature type="transmembrane region" description="Helical" evidence="6">
    <location>
        <begin position="22"/>
        <end position="54"/>
    </location>
</feature>
<dbReference type="GO" id="GO:0006824">
    <property type="term" value="P:cobalt ion transport"/>
    <property type="evidence" value="ECO:0007669"/>
    <property type="project" value="InterPro"/>
</dbReference>
<evidence type="ECO:0000256" key="1">
    <source>
        <dbReference type="ARBA" id="ARBA00004651"/>
    </source>
</evidence>
<keyword evidence="4 6" id="KW-1133">Transmembrane helix</keyword>
<name>A0A7C0U1T1_DESA2</name>
<dbReference type="EMBL" id="DRBS01000095">
    <property type="protein sequence ID" value="HDD43716.1"/>
    <property type="molecule type" value="Genomic_DNA"/>
</dbReference>
<dbReference type="CDD" id="cd16914">
    <property type="entry name" value="EcfT"/>
    <property type="match status" value="1"/>
</dbReference>
<proteinExistence type="predicted"/>
<dbReference type="NCBIfam" id="TIGR02454">
    <property type="entry name" value="ECF_T_CbiQ"/>
    <property type="match status" value="1"/>
</dbReference>
<keyword evidence="2" id="KW-1003">Cell membrane</keyword>
<feature type="transmembrane region" description="Helical" evidence="6">
    <location>
        <begin position="230"/>
        <end position="247"/>
    </location>
</feature>
<evidence type="ECO:0000256" key="6">
    <source>
        <dbReference type="SAM" id="Phobius"/>
    </source>
</evidence>
<comment type="subcellular location">
    <subcellularLocation>
        <location evidence="1">Cell membrane</location>
        <topology evidence="1">Multi-pass membrane protein</topology>
    </subcellularLocation>
</comment>
<organism evidence="7">
    <name type="scientific">Desulfofervidus auxilii</name>
    <dbReference type="NCBI Taxonomy" id="1621989"/>
    <lineage>
        <taxon>Bacteria</taxon>
        <taxon>Pseudomonadati</taxon>
        <taxon>Thermodesulfobacteriota</taxon>
        <taxon>Candidatus Desulfofervidia</taxon>
        <taxon>Candidatus Desulfofervidales</taxon>
        <taxon>Candidatus Desulfofervidaceae</taxon>
        <taxon>Candidatus Desulfofervidus</taxon>
    </lineage>
</organism>
<evidence type="ECO:0000256" key="3">
    <source>
        <dbReference type="ARBA" id="ARBA00022692"/>
    </source>
</evidence>
<dbReference type="InterPro" id="IPR003339">
    <property type="entry name" value="ABC/ECF_trnsptr_transmembrane"/>
</dbReference>
<dbReference type="Proteomes" id="UP000886289">
    <property type="component" value="Unassembled WGS sequence"/>
</dbReference>
<gene>
    <name evidence="7" type="primary">cbiQ</name>
    <name evidence="7" type="ORF">ENG63_02500</name>
</gene>
<keyword evidence="5 6" id="KW-0472">Membrane</keyword>
<evidence type="ECO:0000256" key="5">
    <source>
        <dbReference type="ARBA" id="ARBA00023136"/>
    </source>
</evidence>
<dbReference type="PANTHER" id="PTHR34857:SF2">
    <property type="entry name" value="SLL0384 PROTEIN"/>
    <property type="match status" value="1"/>
</dbReference>
<dbReference type="PANTHER" id="PTHR34857">
    <property type="entry name" value="SLL0384 PROTEIN"/>
    <property type="match status" value="1"/>
</dbReference>
<protein>
    <submittedName>
        <fullName evidence="7">Cobalt ECF transporter T component CbiQ</fullName>
    </submittedName>
</protein>
<feature type="transmembrane region" description="Helical" evidence="6">
    <location>
        <begin position="104"/>
        <end position="124"/>
    </location>
</feature>
<feature type="transmembrane region" description="Helical" evidence="6">
    <location>
        <begin position="66"/>
        <end position="84"/>
    </location>
</feature>
<dbReference type="GO" id="GO:0043190">
    <property type="term" value="C:ATP-binding cassette (ABC) transporter complex"/>
    <property type="evidence" value="ECO:0007669"/>
    <property type="project" value="InterPro"/>
</dbReference>
<dbReference type="InterPro" id="IPR051611">
    <property type="entry name" value="ECF_transporter_component"/>
</dbReference>
<keyword evidence="3 6" id="KW-0812">Transmembrane</keyword>
<dbReference type="Pfam" id="PF02361">
    <property type="entry name" value="CbiQ"/>
    <property type="match status" value="1"/>
</dbReference>
<dbReference type="InterPro" id="IPR012809">
    <property type="entry name" value="ECF_CbiQ"/>
</dbReference>
<feature type="transmembrane region" description="Helical" evidence="6">
    <location>
        <begin position="136"/>
        <end position="155"/>
    </location>
</feature>
<sequence length="250" mass="28976">MHLEVFAEGNSFLHKLDPRIKILSLTIFAILCAISKGLLVPFLYLLFSFTLTLIANLKLKELTNRIFSANFFILFMWLFLPFTYQSNPYIHLGFLKISLKGIEYALSITLKCNAIILATIALLATSTIFNIAHAMLHFKIPTKLVTIFFLFYRYITVMHEEYIKIKRAVLARGFNPKTNIFTYKTYAYILGALLLKSFERSEEVYKAMLARGFKGFFPLFEHFKLKKLDIAFAILANFIVISIYLLGRYK</sequence>
<reference evidence="7" key="1">
    <citation type="journal article" date="2020" name="mSystems">
        <title>Genome- and Community-Level Interaction Insights into Carbon Utilization and Element Cycling Functions of Hydrothermarchaeota in Hydrothermal Sediment.</title>
        <authorList>
            <person name="Zhou Z."/>
            <person name="Liu Y."/>
            <person name="Xu W."/>
            <person name="Pan J."/>
            <person name="Luo Z.H."/>
            <person name="Li M."/>
        </authorList>
    </citation>
    <scope>NUCLEOTIDE SEQUENCE [LARGE SCALE GENOMIC DNA]</scope>
    <source>
        <strain evidence="7">HyVt-233</strain>
    </source>
</reference>
<evidence type="ECO:0000256" key="2">
    <source>
        <dbReference type="ARBA" id="ARBA00022475"/>
    </source>
</evidence>
<comment type="caution">
    <text evidence="7">The sequence shown here is derived from an EMBL/GenBank/DDBJ whole genome shotgun (WGS) entry which is preliminary data.</text>
</comment>
<accession>A0A7C0U1T1</accession>
<dbReference type="AlphaFoldDB" id="A0A7C0U1T1"/>
<evidence type="ECO:0000313" key="7">
    <source>
        <dbReference type="EMBL" id="HDD43716.1"/>
    </source>
</evidence>
<evidence type="ECO:0000256" key="4">
    <source>
        <dbReference type="ARBA" id="ARBA00022989"/>
    </source>
</evidence>